<evidence type="ECO:0000313" key="1">
    <source>
        <dbReference type="EMBL" id="CAK5075887.1"/>
    </source>
</evidence>
<evidence type="ECO:0000313" key="2">
    <source>
        <dbReference type="Proteomes" id="UP001497535"/>
    </source>
</evidence>
<dbReference type="EMBL" id="CAVMJV010000029">
    <property type="protein sequence ID" value="CAK5075887.1"/>
    <property type="molecule type" value="Genomic_DNA"/>
</dbReference>
<keyword evidence="2" id="KW-1185">Reference proteome</keyword>
<protein>
    <submittedName>
        <fullName evidence="1">Uncharacterized protein</fullName>
    </submittedName>
</protein>
<comment type="caution">
    <text evidence="1">The sequence shown here is derived from an EMBL/GenBank/DDBJ whole genome shotgun (WGS) entry which is preliminary data.</text>
</comment>
<name>A0ACB0ZA43_MELEN</name>
<reference evidence="1" key="1">
    <citation type="submission" date="2023-11" db="EMBL/GenBank/DDBJ databases">
        <authorList>
            <person name="Poullet M."/>
        </authorList>
    </citation>
    <scope>NUCLEOTIDE SEQUENCE</scope>
    <source>
        <strain evidence="1">E1834</strain>
    </source>
</reference>
<dbReference type="Proteomes" id="UP001497535">
    <property type="component" value="Unassembled WGS sequence"/>
</dbReference>
<organism evidence="1 2">
    <name type="scientific">Meloidogyne enterolobii</name>
    <name type="common">Root-knot nematode worm</name>
    <name type="synonym">Meloidogyne mayaguensis</name>
    <dbReference type="NCBI Taxonomy" id="390850"/>
    <lineage>
        <taxon>Eukaryota</taxon>
        <taxon>Metazoa</taxon>
        <taxon>Ecdysozoa</taxon>
        <taxon>Nematoda</taxon>
        <taxon>Chromadorea</taxon>
        <taxon>Rhabditida</taxon>
        <taxon>Tylenchina</taxon>
        <taxon>Tylenchomorpha</taxon>
        <taxon>Tylenchoidea</taxon>
        <taxon>Meloidogynidae</taxon>
        <taxon>Meloidogyninae</taxon>
        <taxon>Meloidogyne</taxon>
    </lineage>
</organism>
<accession>A0ACB0ZA43</accession>
<sequence>MKILLLSMVGVKRIAKKLSRNWEWNMKKLGNRKQRNVDFVAADFSKLSEVIY</sequence>
<proteinExistence type="predicted"/>
<gene>
    <name evidence="1" type="ORF">MENTE1834_LOCUS22716</name>
</gene>